<proteinExistence type="predicted"/>
<comment type="caution">
    <text evidence="3">The sequence shown here is derived from an EMBL/GenBank/DDBJ whole genome shotgun (WGS) entry which is preliminary data.</text>
</comment>
<protein>
    <submittedName>
        <fullName evidence="3">Bir1 protein</fullName>
    </submittedName>
</protein>
<evidence type="ECO:0000256" key="2">
    <source>
        <dbReference type="SAM" id="Phobius"/>
    </source>
</evidence>
<gene>
    <name evidence="3" type="ORF">PY02362</name>
</gene>
<dbReference type="InterPro" id="IPR006477">
    <property type="entry name" value="Yir_bir_cir"/>
</dbReference>
<feature type="compositionally biased region" description="Basic and acidic residues" evidence="1">
    <location>
        <begin position="264"/>
        <end position="279"/>
    </location>
</feature>
<feature type="transmembrane region" description="Helical" evidence="2">
    <location>
        <begin position="295"/>
        <end position="317"/>
    </location>
</feature>
<reference evidence="3 4" key="1">
    <citation type="journal article" date="2002" name="Nature">
        <title>Genome sequence and comparative analysis of the model rodent malaria parasite Plasmodium yoelii yoelii.</title>
        <authorList>
            <person name="Carlton J.M."/>
            <person name="Angiuoli S.V."/>
            <person name="Suh B.B."/>
            <person name="Kooij T.W."/>
            <person name="Pertea M."/>
            <person name="Silva J.C."/>
            <person name="Ermolaeva M.D."/>
            <person name="Allen J.E."/>
            <person name="Selengut J.D."/>
            <person name="Koo H.L."/>
            <person name="Peterson J.D."/>
            <person name="Pop M."/>
            <person name="Kosack D.S."/>
            <person name="Shumway M.F."/>
            <person name="Bidwell S.L."/>
            <person name="Shallom S.J."/>
            <person name="van Aken S.E."/>
            <person name="Riedmuller S.B."/>
            <person name="Feldblyum T.V."/>
            <person name="Cho J.K."/>
            <person name="Quackenbush J."/>
            <person name="Sedegah M."/>
            <person name="Shoaibi A."/>
            <person name="Cummings L.M."/>
            <person name="Florens L."/>
            <person name="Yates J.R."/>
            <person name="Raine J.D."/>
            <person name="Sinden R.E."/>
            <person name="Harris M.A."/>
            <person name="Cunningham D.A."/>
            <person name="Preiser P.R."/>
            <person name="Bergman L.W."/>
            <person name="Vaidya A.B."/>
            <person name="van Lin L.H."/>
            <person name="Janse C.J."/>
            <person name="Waters A.P."/>
            <person name="Smith H.O."/>
            <person name="White O.R."/>
            <person name="Salzberg S.L."/>
            <person name="Venter J.C."/>
            <person name="Fraser C.M."/>
            <person name="Hoffman S.L."/>
            <person name="Gardner M.J."/>
            <person name="Carucci D.J."/>
        </authorList>
    </citation>
    <scope>NUCLEOTIDE SEQUENCE [LARGE SCALE GENOMIC DNA]</scope>
    <source>
        <strain evidence="3 4">17XNL</strain>
    </source>
</reference>
<evidence type="ECO:0000313" key="3">
    <source>
        <dbReference type="EMBL" id="EAA21800.1"/>
    </source>
</evidence>
<keyword evidence="2" id="KW-0472">Membrane</keyword>
<dbReference type="NCBIfam" id="TIGR01590">
    <property type="entry name" value="yir-bir-cir_Pla"/>
    <property type="match status" value="1"/>
</dbReference>
<keyword evidence="2" id="KW-0812">Transmembrane</keyword>
<dbReference type="AlphaFoldDB" id="Q7RM26"/>
<feature type="region of interest" description="Disordered" evidence="1">
    <location>
        <begin position="264"/>
        <end position="286"/>
    </location>
</feature>
<dbReference type="EMBL" id="AABL01000645">
    <property type="protein sequence ID" value="EAA21800.1"/>
    <property type="molecule type" value="Genomic_DNA"/>
</dbReference>
<dbReference type="InParanoid" id="Q7RM26"/>
<sequence>MDIVNNNKFNINCVIHMSKMYSYLQFMACRELTTFWRLFPDGLKDSGEYKINTGSFKKYCPEQKCNSDIEKINAGCLRLIYDFFIKSGFSADPDTLKNDAVCIIIWLGYILSLKPPNDINTINDFYYSHIENNEEYSNHKNVDTTYTDYKKIIDETKEYMDINISNMSKFYQLLKLLCNMYTAYAAGKSTDVSQYANNFFDEYKKLFDDDNNNNGNSYNKILNVLSNYYNNIETGIRFNNTPITRPKLPTEKAPKKDNVEGIKVTKETETSGETDKLDTETPTPSSNITLSESPLVNKLVIVLPILAAIPFFLGIAYKVNNKELKNYFHYIYANVNKQIIRLLTFYISIRYLDFGSDLKNI</sequence>
<dbReference type="Pfam" id="PF06022">
    <property type="entry name" value="Cir_Bir_Yir"/>
    <property type="match status" value="1"/>
</dbReference>
<accession>Q7RM26</accession>
<name>Q7RM26_PLAYO</name>
<keyword evidence="4" id="KW-1185">Reference proteome</keyword>
<dbReference type="Proteomes" id="UP000008553">
    <property type="component" value="Unassembled WGS sequence"/>
</dbReference>
<evidence type="ECO:0000313" key="4">
    <source>
        <dbReference type="Proteomes" id="UP000008553"/>
    </source>
</evidence>
<keyword evidence="2" id="KW-1133">Transmembrane helix</keyword>
<organism evidence="3 4">
    <name type="scientific">Plasmodium yoelii yoelii</name>
    <dbReference type="NCBI Taxonomy" id="73239"/>
    <lineage>
        <taxon>Eukaryota</taxon>
        <taxon>Sar</taxon>
        <taxon>Alveolata</taxon>
        <taxon>Apicomplexa</taxon>
        <taxon>Aconoidasida</taxon>
        <taxon>Haemosporida</taxon>
        <taxon>Plasmodiidae</taxon>
        <taxon>Plasmodium</taxon>
        <taxon>Plasmodium (Vinckeia)</taxon>
    </lineage>
</organism>
<dbReference type="PaxDb" id="73239-Q7RM26"/>
<evidence type="ECO:0000256" key="1">
    <source>
        <dbReference type="SAM" id="MobiDB-lite"/>
    </source>
</evidence>